<dbReference type="EMBL" id="PP856714">
    <property type="protein sequence ID" value="XCH39708.1"/>
    <property type="molecule type" value="Genomic_DNA"/>
</dbReference>
<reference evidence="1" key="1">
    <citation type="submission" date="2024-05" db="EMBL/GenBank/DDBJ databases">
        <authorList>
            <person name="Mugo M.M."/>
            <person name="Musyoki A.M."/>
            <person name="Makumi A.M."/>
            <person name="Mutai I."/>
            <person name="Drechsel O."/>
            <person name="Kering K.K."/>
            <person name="Muturi P."/>
            <person name="Mbae C.K."/>
            <person name="Kariuki S.M."/>
        </authorList>
    </citation>
    <scope>NUCLEOTIDE SEQUENCE</scope>
</reference>
<evidence type="ECO:0000313" key="1">
    <source>
        <dbReference type="EMBL" id="XCH39708.1"/>
    </source>
</evidence>
<proteinExistence type="predicted"/>
<gene>
    <name evidence="1" type="ORF">AXSAUNVX_CDS0028</name>
</gene>
<sequence>MLFLHHHYKHTINLRQQEYAKIIPIKQQEI</sequence>
<accession>A0AAU8GCP9</accession>
<organism evidence="1">
    <name type="scientific">Salmonella phage vB_STmST19_KE12</name>
    <dbReference type="NCBI Taxonomy" id="3161166"/>
    <lineage>
        <taxon>Viruses</taxon>
        <taxon>Duplodnaviria</taxon>
        <taxon>Heunggongvirae</taxon>
        <taxon>Uroviricota</taxon>
        <taxon>Caudoviricetes</taxon>
    </lineage>
</organism>
<name>A0AAU8GCP9_9CAUD</name>
<protein>
    <submittedName>
        <fullName evidence="1">Uncharacterized protein</fullName>
    </submittedName>
</protein>